<proteinExistence type="predicted"/>
<dbReference type="EMBL" id="GISG01192367">
    <property type="protein sequence ID" value="MBA4656487.1"/>
    <property type="molecule type" value="Transcribed_RNA"/>
</dbReference>
<organism evidence="1">
    <name type="scientific">Opuntia streptacantha</name>
    <name type="common">Prickly pear cactus</name>
    <name type="synonym">Opuntia cardona</name>
    <dbReference type="NCBI Taxonomy" id="393608"/>
    <lineage>
        <taxon>Eukaryota</taxon>
        <taxon>Viridiplantae</taxon>
        <taxon>Streptophyta</taxon>
        <taxon>Embryophyta</taxon>
        <taxon>Tracheophyta</taxon>
        <taxon>Spermatophyta</taxon>
        <taxon>Magnoliopsida</taxon>
        <taxon>eudicotyledons</taxon>
        <taxon>Gunneridae</taxon>
        <taxon>Pentapetalae</taxon>
        <taxon>Caryophyllales</taxon>
        <taxon>Cactineae</taxon>
        <taxon>Cactaceae</taxon>
        <taxon>Opuntioideae</taxon>
        <taxon>Opuntia</taxon>
    </lineage>
</organism>
<reference evidence="1" key="2">
    <citation type="submission" date="2020-07" db="EMBL/GenBank/DDBJ databases">
        <authorList>
            <person name="Vera ALvarez R."/>
            <person name="Arias-Moreno D.M."/>
            <person name="Jimenez-Jacinto V."/>
            <person name="Jimenez-Bremont J.F."/>
            <person name="Swaminathan K."/>
            <person name="Moose S.P."/>
            <person name="Guerrero-Gonzalez M.L."/>
            <person name="Marino-Ramirez L."/>
            <person name="Landsman D."/>
            <person name="Rodriguez-Kessler M."/>
            <person name="Delgado-Sanchez P."/>
        </authorList>
    </citation>
    <scope>NUCLEOTIDE SEQUENCE</scope>
    <source>
        <tissue evidence="1">Cladode</tissue>
    </source>
</reference>
<sequence length="187" mass="22370">MLRWLHCSRQLHLQNYFMQQEPTPIPMIILCMVPSLNLPSHLPILGKVNNLCHSYVLHRRRYLFHQYHYLVGKTVNLYLLRKPKWMICRTYWLLLRLQLNLPSLLQLLLEMLPVLLRLEFPHLPRATVASPLVVMSRTHFMLILIISLKQQKNSTWIEMVWAMFLRTPKHLFDWTSPLIMQQNLGPS</sequence>
<protein>
    <submittedName>
        <fullName evidence="1">Uncharacterized protein</fullName>
    </submittedName>
</protein>
<name>A0A7C9E2S0_OPUST</name>
<reference evidence="1" key="1">
    <citation type="journal article" date="2013" name="J. Plant Res.">
        <title>Effect of fungi and light on seed germination of three Opuntia species from semiarid lands of central Mexico.</title>
        <authorList>
            <person name="Delgado-Sanchez P."/>
            <person name="Jimenez-Bremont J.F."/>
            <person name="Guerrero-Gonzalez Mde L."/>
            <person name="Flores J."/>
        </authorList>
    </citation>
    <scope>NUCLEOTIDE SEQUENCE</scope>
    <source>
        <tissue evidence="1">Cladode</tissue>
    </source>
</reference>
<dbReference type="AlphaFoldDB" id="A0A7C9E2S0"/>
<accession>A0A7C9E2S0</accession>
<evidence type="ECO:0000313" key="1">
    <source>
        <dbReference type="EMBL" id="MBA4656487.1"/>
    </source>
</evidence>